<name>A0A381XLC8_9ZZZZ</name>
<dbReference type="Gene3D" id="2.130.10.10">
    <property type="entry name" value="YVTN repeat-like/Quinoprotein amine dehydrogenase"/>
    <property type="match status" value="1"/>
</dbReference>
<gene>
    <name evidence="1" type="ORF">METZ01_LOCUS118146</name>
</gene>
<protein>
    <recommendedName>
        <fullName evidence="2">Glutamine cyclotransferase</fullName>
    </recommendedName>
</protein>
<sequence>MSKIHIWPLYLALLCIFSCSDPSNFQQQTAVKDIPEYTYRIVKTYPHDTTAFTQGLVIEDSVFYEGTGGNRFYPGPDGNRKSSLRRVLIQTGEVRTIHELSSILFGEGITIFNNRIYQLTWQSNTGFAYDKETLEELRSFSYPTEGWGLTHDGERFIMSDGSSYLYFRDPITFDEIIRRVVVGSEGAVDNLNELEYVKGEIYANIWQTDRIARINPENGRVVGWIDLTGLLAPGTVEDDDAVLNGIAYDPVNDRLFVTGKLWPSIFEIEILPK</sequence>
<dbReference type="InterPro" id="IPR007788">
    <property type="entry name" value="QCT"/>
</dbReference>
<dbReference type="InterPro" id="IPR015943">
    <property type="entry name" value="WD40/YVTN_repeat-like_dom_sf"/>
</dbReference>
<proteinExistence type="predicted"/>
<dbReference type="InterPro" id="IPR011044">
    <property type="entry name" value="Quino_amine_DH_bsu"/>
</dbReference>
<dbReference type="PANTHER" id="PTHR31270:SF1">
    <property type="entry name" value="GLUTAMINYL-PEPTIDE CYCLOTRANSFERASE"/>
    <property type="match status" value="1"/>
</dbReference>
<dbReference type="Pfam" id="PF05096">
    <property type="entry name" value="Glu_cyclase_2"/>
    <property type="match status" value="1"/>
</dbReference>
<dbReference type="GO" id="GO:0016603">
    <property type="term" value="F:glutaminyl-peptide cyclotransferase activity"/>
    <property type="evidence" value="ECO:0007669"/>
    <property type="project" value="InterPro"/>
</dbReference>
<dbReference type="SUPFAM" id="SSF50969">
    <property type="entry name" value="YVTN repeat-like/Quinoprotein amine dehydrogenase"/>
    <property type="match status" value="1"/>
</dbReference>
<dbReference type="PANTHER" id="PTHR31270">
    <property type="entry name" value="GLUTAMINYL-PEPTIDE CYCLOTRANSFERASE"/>
    <property type="match status" value="1"/>
</dbReference>
<organism evidence="1">
    <name type="scientific">marine metagenome</name>
    <dbReference type="NCBI Taxonomy" id="408172"/>
    <lineage>
        <taxon>unclassified sequences</taxon>
        <taxon>metagenomes</taxon>
        <taxon>ecological metagenomes</taxon>
    </lineage>
</organism>
<dbReference type="AlphaFoldDB" id="A0A381XLC8"/>
<accession>A0A381XLC8</accession>
<evidence type="ECO:0000313" key="1">
    <source>
        <dbReference type="EMBL" id="SVA65292.1"/>
    </source>
</evidence>
<dbReference type="EMBL" id="UINC01015521">
    <property type="protein sequence ID" value="SVA65292.1"/>
    <property type="molecule type" value="Genomic_DNA"/>
</dbReference>
<reference evidence="1" key="1">
    <citation type="submission" date="2018-05" db="EMBL/GenBank/DDBJ databases">
        <authorList>
            <person name="Lanie J.A."/>
            <person name="Ng W.-L."/>
            <person name="Kazmierczak K.M."/>
            <person name="Andrzejewski T.M."/>
            <person name="Davidsen T.M."/>
            <person name="Wayne K.J."/>
            <person name="Tettelin H."/>
            <person name="Glass J.I."/>
            <person name="Rusch D."/>
            <person name="Podicherti R."/>
            <person name="Tsui H.-C.T."/>
            <person name="Winkler M.E."/>
        </authorList>
    </citation>
    <scope>NUCLEOTIDE SEQUENCE</scope>
</reference>
<evidence type="ECO:0008006" key="2">
    <source>
        <dbReference type="Google" id="ProtNLM"/>
    </source>
</evidence>